<dbReference type="STRING" id="2018661.A0A2A2JN02"/>
<comment type="similarity">
    <text evidence="2">Belongs to the bZIP family.</text>
</comment>
<feature type="coiled-coil region" evidence="7">
    <location>
        <begin position="433"/>
        <end position="474"/>
    </location>
</feature>
<comment type="subcellular location">
    <subcellularLocation>
        <location evidence="1">Nucleus</location>
    </subcellularLocation>
</comment>
<dbReference type="GO" id="GO:0000977">
    <property type="term" value="F:RNA polymerase II transcription regulatory region sequence-specific DNA binding"/>
    <property type="evidence" value="ECO:0007669"/>
    <property type="project" value="TreeGrafter"/>
</dbReference>
<dbReference type="PANTHER" id="PTHR13044:SF14">
    <property type="entry name" value="CRYPTOCEPHAL, ISOFORM A"/>
    <property type="match status" value="1"/>
</dbReference>
<evidence type="ECO:0000256" key="7">
    <source>
        <dbReference type="SAM" id="Coils"/>
    </source>
</evidence>
<dbReference type="Gene3D" id="1.20.5.170">
    <property type="match status" value="1"/>
</dbReference>
<keyword evidence="5" id="KW-0804">Transcription</keyword>
<keyword evidence="6" id="KW-0539">Nucleus</keyword>
<protein>
    <recommendedName>
        <fullName evidence="9">BZIP domain-containing protein</fullName>
    </recommendedName>
</protein>
<evidence type="ECO:0000256" key="4">
    <source>
        <dbReference type="ARBA" id="ARBA00023125"/>
    </source>
</evidence>
<evidence type="ECO:0000256" key="1">
    <source>
        <dbReference type="ARBA" id="ARBA00004123"/>
    </source>
</evidence>
<comment type="caution">
    <text evidence="10">The sequence shown here is derived from an EMBL/GenBank/DDBJ whole genome shotgun (WGS) entry which is preliminary data.</text>
</comment>
<dbReference type="GO" id="GO:0001228">
    <property type="term" value="F:DNA-binding transcription activator activity, RNA polymerase II-specific"/>
    <property type="evidence" value="ECO:0007669"/>
    <property type="project" value="TreeGrafter"/>
</dbReference>
<dbReference type="Proteomes" id="UP000218231">
    <property type="component" value="Unassembled WGS sequence"/>
</dbReference>
<dbReference type="EMBL" id="LIAE01010330">
    <property type="protein sequence ID" value="PAV63105.1"/>
    <property type="molecule type" value="Genomic_DNA"/>
</dbReference>
<gene>
    <name evidence="10" type="ORF">WR25_17344</name>
</gene>
<evidence type="ECO:0000256" key="2">
    <source>
        <dbReference type="ARBA" id="ARBA00007163"/>
    </source>
</evidence>
<evidence type="ECO:0000256" key="5">
    <source>
        <dbReference type="ARBA" id="ARBA00023163"/>
    </source>
</evidence>
<evidence type="ECO:0000313" key="10">
    <source>
        <dbReference type="EMBL" id="PAV63105.1"/>
    </source>
</evidence>
<name>A0A2A2JN02_9BILA</name>
<dbReference type="AlphaFoldDB" id="A0A2A2JN02"/>
<dbReference type="PROSITE" id="PS50217">
    <property type="entry name" value="BZIP"/>
    <property type="match status" value="1"/>
</dbReference>
<feature type="compositionally biased region" description="Low complexity" evidence="8">
    <location>
        <begin position="357"/>
        <end position="368"/>
    </location>
</feature>
<organism evidence="10 11">
    <name type="scientific">Diploscapter pachys</name>
    <dbReference type="NCBI Taxonomy" id="2018661"/>
    <lineage>
        <taxon>Eukaryota</taxon>
        <taxon>Metazoa</taxon>
        <taxon>Ecdysozoa</taxon>
        <taxon>Nematoda</taxon>
        <taxon>Chromadorea</taxon>
        <taxon>Rhabditida</taxon>
        <taxon>Rhabditina</taxon>
        <taxon>Rhabditomorpha</taxon>
        <taxon>Rhabditoidea</taxon>
        <taxon>Rhabditidae</taxon>
        <taxon>Diploscapter</taxon>
    </lineage>
</organism>
<evidence type="ECO:0000256" key="3">
    <source>
        <dbReference type="ARBA" id="ARBA00023015"/>
    </source>
</evidence>
<dbReference type="PANTHER" id="PTHR13044">
    <property type="entry name" value="ACTIVATING TRANSCRIPTION FACTOR ATF 4/5"/>
    <property type="match status" value="1"/>
</dbReference>
<reference evidence="10 11" key="1">
    <citation type="journal article" date="2017" name="Curr. Biol.">
        <title>Genome architecture and evolution of a unichromosomal asexual nematode.</title>
        <authorList>
            <person name="Fradin H."/>
            <person name="Zegar C."/>
            <person name="Gutwein M."/>
            <person name="Lucas J."/>
            <person name="Kovtun M."/>
            <person name="Corcoran D."/>
            <person name="Baugh L.R."/>
            <person name="Kiontke K."/>
            <person name="Gunsalus K."/>
            <person name="Fitch D.H."/>
            <person name="Piano F."/>
        </authorList>
    </citation>
    <scope>NUCLEOTIDE SEQUENCE [LARGE SCALE GENOMIC DNA]</scope>
    <source>
        <strain evidence="10">PF1309</strain>
    </source>
</reference>
<dbReference type="SMART" id="SM00338">
    <property type="entry name" value="BRLZ"/>
    <property type="match status" value="1"/>
</dbReference>
<proteinExistence type="inferred from homology"/>
<sequence length="481" mass="53356">MLSRIARITTTMGVQQFASQGHTAGSGPQPHRQDASQDGNLLNRASHQWGNPHNPQRYDSQWEAPVRHRNSNSNGSDPFLGQIEDGPAMHLHEDVLHMDCSVPPQQPPPSEALPFQSYTYNHPISSAEDCILATEDSDLDWINQLESPFDFLPLSPPESIDSVPIPSQQVAVQQPLSSSPILPQSGPLYLPNNTVSVAPAQSQNSPFYCSSPIGSTNCLLDLDSIENSIDWKAWDDYLSTEEFDCKQELPSPGIDLSAPMKDLELGDSAIHSAKDEYDTNAENFSYHEVKASPFVITGSQFKPVGNLAHILQQTTQALLTQEAAQSGPLTLDKENETGRKKRASAANASRVWRKDSLNSPVNSSLSSLQATETDEDDLTDTTGDLNGHDLETLDQAFGSHEKPKKRGVKLKPSVDDETDRRRALNREAALRYREKKREERQKMQIVSSQLEERNKELKTTSQALEKEIAVFRAKLMQRGIL</sequence>
<dbReference type="CDD" id="cd14692">
    <property type="entry name" value="bZIP_ATF4"/>
    <property type="match status" value="1"/>
</dbReference>
<evidence type="ECO:0000256" key="6">
    <source>
        <dbReference type="ARBA" id="ARBA00023242"/>
    </source>
</evidence>
<keyword evidence="7" id="KW-0175">Coiled coil</keyword>
<dbReference type="InterPro" id="IPR046347">
    <property type="entry name" value="bZIP_sf"/>
</dbReference>
<feature type="domain" description="BZIP" evidence="9">
    <location>
        <begin position="415"/>
        <end position="478"/>
    </location>
</feature>
<evidence type="ECO:0000256" key="8">
    <source>
        <dbReference type="SAM" id="MobiDB-lite"/>
    </source>
</evidence>
<dbReference type="Pfam" id="PF07716">
    <property type="entry name" value="bZIP_2"/>
    <property type="match status" value="1"/>
</dbReference>
<feature type="compositionally biased region" description="Polar residues" evidence="8">
    <location>
        <begin position="13"/>
        <end position="23"/>
    </location>
</feature>
<feature type="region of interest" description="Disordered" evidence="8">
    <location>
        <begin position="13"/>
        <end position="59"/>
    </location>
</feature>
<keyword evidence="4" id="KW-0238">DNA-binding</keyword>
<dbReference type="InterPro" id="IPR004827">
    <property type="entry name" value="bZIP"/>
</dbReference>
<feature type="compositionally biased region" description="Polar residues" evidence="8">
    <location>
        <begin position="36"/>
        <end position="59"/>
    </location>
</feature>
<keyword evidence="3" id="KW-0805">Transcription regulation</keyword>
<keyword evidence="11" id="KW-1185">Reference proteome</keyword>
<feature type="region of interest" description="Disordered" evidence="8">
    <location>
        <begin position="328"/>
        <end position="420"/>
    </location>
</feature>
<dbReference type="SUPFAM" id="SSF57959">
    <property type="entry name" value="Leucine zipper domain"/>
    <property type="match status" value="1"/>
</dbReference>
<evidence type="ECO:0000313" key="11">
    <source>
        <dbReference type="Proteomes" id="UP000218231"/>
    </source>
</evidence>
<accession>A0A2A2JN02</accession>
<dbReference type="GO" id="GO:0005634">
    <property type="term" value="C:nucleus"/>
    <property type="evidence" value="ECO:0007669"/>
    <property type="project" value="UniProtKB-SubCell"/>
</dbReference>
<evidence type="ECO:0000259" key="9">
    <source>
        <dbReference type="PROSITE" id="PS50217"/>
    </source>
</evidence>